<dbReference type="SUPFAM" id="SSF102114">
    <property type="entry name" value="Radical SAM enzymes"/>
    <property type="match status" value="1"/>
</dbReference>
<dbReference type="Proteomes" id="UP001431776">
    <property type="component" value="Unassembled WGS sequence"/>
</dbReference>
<dbReference type="GO" id="GO:0051536">
    <property type="term" value="F:iron-sulfur cluster binding"/>
    <property type="evidence" value="ECO:0007669"/>
    <property type="project" value="UniProtKB-KW"/>
</dbReference>
<keyword evidence="3" id="KW-0479">Metal-binding</keyword>
<comment type="cofactor">
    <cofactor evidence="1">
        <name>[4Fe-4S] cluster</name>
        <dbReference type="ChEBI" id="CHEBI:49883"/>
    </cofactor>
</comment>
<dbReference type="AlphaFoldDB" id="A0AAW6TZ33"/>
<name>A0AAW6TZ33_9BACT</name>
<dbReference type="InterPro" id="IPR013785">
    <property type="entry name" value="Aldolase_TIM"/>
</dbReference>
<keyword evidence="5" id="KW-0411">Iron-sulfur</keyword>
<reference evidence="6" key="1">
    <citation type="submission" date="2023-05" db="EMBL/GenBank/DDBJ databases">
        <title>Anaerotaeda fermentans gen. nov., sp. nov., a novel anaerobic planctomycete of the new family within the order Sedimentisphaerales isolated from Taman Peninsula, Russia.</title>
        <authorList>
            <person name="Khomyakova M.A."/>
            <person name="Merkel A.Y."/>
            <person name="Slobodkin A.I."/>
        </authorList>
    </citation>
    <scope>NUCLEOTIDE SEQUENCE</scope>
    <source>
        <strain evidence="6">M17dextr</strain>
    </source>
</reference>
<dbReference type="GO" id="GO:0046872">
    <property type="term" value="F:metal ion binding"/>
    <property type="evidence" value="ECO:0007669"/>
    <property type="project" value="UniProtKB-KW"/>
</dbReference>
<accession>A0AAW6TZ33</accession>
<evidence type="ECO:0000256" key="4">
    <source>
        <dbReference type="ARBA" id="ARBA00023004"/>
    </source>
</evidence>
<evidence type="ECO:0000256" key="5">
    <source>
        <dbReference type="ARBA" id="ARBA00023014"/>
    </source>
</evidence>
<evidence type="ECO:0000313" key="7">
    <source>
        <dbReference type="Proteomes" id="UP001431776"/>
    </source>
</evidence>
<proteinExistence type="predicted"/>
<evidence type="ECO:0000256" key="2">
    <source>
        <dbReference type="ARBA" id="ARBA00022691"/>
    </source>
</evidence>
<evidence type="ECO:0000256" key="3">
    <source>
        <dbReference type="ARBA" id="ARBA00022723"/>
    </source>
</evidence>
<keyword evidence="2" id="KW-0949">S-adenosyl-L-methionine</keyword>
<evidence type="ECO:0000313" key="6">
    <source>
        <dbReference type="EMBL" id="MDI6449622.1"/>
    </source>
</evidence>
<keyword evidence="7" id="KW-1185">Reference proteome</keyword>
<dbReference type="GO" id="GO:0003824">
    <property type="term" value="F:catalytic activity"/>
    <property type="evidence" value="ECO:0007669"/>
    <property type="project" value="InterPro"/>
</dbReference>
<comment type="caution">
    <text evidence="6">The sequence shown here is derived from an EMBL/GenBank/DDBJ whole genome shotgun (WGS) entry which is preliminary data.</text>
</comment>
<dbReference type="SFLD" id="SFLDS00029">
    <property type="entry name" value="Radical_SAM"/>
    <property type="match status" value="1"/>
</dbReference>
<gene>
    <name evidence="6" type="ORF">QJ522_11255</name>
</gene>
<organism evidence="6 7">
    <name type="scientific">Anaerobaca lacustris</name>
    <dbReference type="NCBI Taxonomy" id="3044600"/>
    <lineage>
        <taxon>Bacteria</taxon>
        <taxon>Pseudomonadati</taxon>
        <taxon>Planctomycetota</taxon>
        <taxon>Phycisphaerae</taxon>
        <taxon>Sedimentisphaerales</taxon>
        <taxon>Anaerobacaceae</taxon>
        <taxon>Anaerobaca</taxon>
    </lineage>
</organism>
<dbReference type="RefSeq" id="WP_349245031.1">
    <property type="nucleotide sequence ID" value="NZ_JASCXX010000012.1"/>
</dbReference>
<sequence length="355" mass="38419">MSADEQIEGMLKEAANGRAITRAEARMLLSLPDNSLEAALLRSTANIVSRRRFGNRGLLLGQIGVDMEPCDGDCAFCFFAKSHTSIQASVLPTEEVIARCERFAAGGAQGVFLMTMHRFGFEWFRDLCVTLRRSIPAQLEILANVGDVTASQLGELRDVGVAGAYHVCRLREGVDSCMPAAQRRATIERIIESGMAWYNLCEPIGPEHTAEELAEQIWLGVELPCRQHGAMQRFPVPGSPLYAHGQISLARLSQIVAVVALATAHKKETTSIAVNVSNIVGLFSGANAFFPEAGEPLAEDRPQDHVAGPEGFTTALWRQSNEITTADCRTMLAAAGFSHLMDTKGGPTTVLHLNS</sequence>
<dbReference type="InterPro" id="IPR007197">
    <property type="entry name" value="rSAM"/>
</dbReference>
<dbReference type="InterPro" id="IPR058240">
    <property type="entry name" value="rSAM_sf"/>
</dbReference>
<evidence type="ECO:0008006" key="8">
    <source>
        <dbReference type="Google" id="ProtNLM"/>
    </source>
</evidence>
<keyword evidence="4" id="KW-0408">Iron</keyword>
<dbReference type="Gene3D" id="3.20.20.70">
    <property type="entry name" value="Aldolase class I"/>
    <property type="match status" value="1"/>
</dbReference>
<protein>
    <recommendedName>
        <fullName evidence="8">Radical SAM protein</fullName>
    </recommendedName>
</protein>
<dbReference type="EMBL" id="JASCXX010000012">
    <property type="protein sequence ID" value="MDI6449622.1"/>
    <property type="molecule type" value="Genomic_DNA"/>
</dbReference>
<evidence type="ECO:0000256" key="1">
    <source>
        <dbReference type="ARBA" id="ARBA00001966"/>
    </source>
</evidence>